<keyword evidence="2" id="KW-1185">Reference proteome</keyword>
<reference evidence="1" key="1">
    <citation type="submission" date="2023-03" db="EMBL/GenBank/DDBJ databases">
        <title>Massive genome expansion in bonnet fungi (Mycena s.s.) driven by repeated elements and novel gene families across ecological guilds.</title>
        <authorList>
            <consortium name="Lawrence Berkeley National Laboratory"/>
            <person name="Harder C.B."/>
            <person name="Miyauchi S."/>
            <person name="Viragh M."/>
            <person name="Kuo A."/>
            <person name="Thoen E."/>
            <person name="Andreopoulos B."/>
            <person name="Lu D."/>
            <person name="Skrede I."/>
            <person name="Drula E."/>
            <person name="Henrissat B."/>
            <person name="Morin E."/>
            <person name="Kohler A."/>
            <person name="Barry K."/>
            <person name="LaButti K."/>
            <person name="Morin E."/>
            <person name="Salamov A."/>
            <person name="Lipzen A."/>
            <person name="Mereny Z."/>
            <person name="Hegedus B."/>
            <person name="Baldrian P."/>
            <person name="Stursova M."/>
            <person name="Weitz H."/>
            <person name="Taylor A."/>
            <person name="Grigoriev I.V."/>
            <person name="Nagy L.G."/>
            <person name="Martin F."/>
            <person name="Kauserud H."/>
        </authorList>
    </citation>
    <scope>NUCLEOTIDE SEQUENCE</scope>
    <source>
        <strain evidence="1">CBHHK188m</strain>
    </source>
</reference>
<evidence type="ECO:0000313" key="1">
    <source>
        <dbReference type="EMBL" id="KAJ7769160.1"/>
    </source>
</evidence>
<comment type="caution">
    <text evidence="1">The sequence shown here is derived from an EMBL/GenBank/DDBJ whole genome shotgun (WGS) entry which is preliminary data.</text>
</comment>
<proteinExistence type="predicted"/>
<sequence length="116" mass="12861">CFPHVVNIAVKTGLKELTELPNYQPNIVCDDNGNIIPQSLRDNIQYWKALTCDPVAEAHTLVTACRASGQCRDNFQKAIEDGNAKGGFGDPPQLFHVVGLLKDMETRWSATFLMID</sequence>
<gene>
    <name evidence="1" type="ORF">DFH07DRAFT_736070</name>
</gene>
<protein>
    <submittedName>
        <fullName evidence="1">Uncharacterized protein</fullName>
    </submittedName>
</protein>
<dbReference type="Proteomes" id="UP001215280">
    <property type="component" value="Unassembled WGS sequence"/>
</dbReference>
<dbReference type="AlphaFoldDB" id="A0AAD7JPD8"/>
<name>A0AAD7JPD8_9AGAR</name>
<accession>A0AAD7JPD8</accession>
<organism evidence="1 2">
    <name type="scientific">Mycena maculata</name>
    <dbReference type="NCBI Taxonomy" id="230809"/>
    <lineage>
        <taxon>Eukaryota</taxon>
        <taxon>Fungi</taxon>
        <taxon>Dikarya</taxon>
        <taxon>Basidiomycota</taxon>
        <taxon>Agaricomycotina</taxon>
        <taxon>Agaricomycetes</taxon>
        <taxon>Agaricomycetidae</taxon>
        <taxon>Agaricales</taxon>
        <taxon>Marasmiineae</taxon>
        <taxon>Mycenaceae</taxon>
        <taxon>Mycena</taxon>
    </lineage>
</organism>
<evidence type="ECO:0000313" key="2">
    <source>
        <dbReference type="Proteomes" id="UP001215280"/>
    </source>
</evidence>
<feature type="non-terminal residue" evidence="1">
    <location>
        <position position="1"/>
    </location>
</feature>
<dbReference type="EMBL" id="JARJLG010000026">
    <property type="protein sequence ID" value="KAJ7769160.1"/>
    <property type="molecule type" value="Genomic_DNA"/>
</dbReference>